<feature type="chain" id="PRO_5018313905" evidence="1">
    <location>
        <begin position="27"/>
        <end position="271"/>
    </location>
</feature>
<dbReference type="Pfam" id="PF13483">
    <property type="entry name" value="Lactamase_B_3"/>
    <property type="match status" value="1"/>
</dbReference>
<dbReference type="EMBL" id="RJKX01000018">
    <property type="protein sequence ID" value="ROP81282.1"/>
    <property type="molecule type" value="Genomic_DNA"/>
</dbReference>
<dbReference type="PROSITE" id="PS51257">
    <property type="entry name" value="PROKAR_LIPOPROTEIN"/>
    <property type="match status" value="1"/>
</dbReference>
<dbReference type="RefSeq" id="WP_170216711.1">
    <property type="nucleotide sequence ID" value="NZ_AP019700.1"/>
</dbReference>
<reference evidence="2 3" key="1">
    <citation type="submission" date="2018-11" db="EMBL/GenBank/DDBJ databases">
        <title>Genomic Encyclopedia of Type Strains, Phase IV (KMG-IV): sequencing the most valuable type-strain genomes for metagenomic binning, comparative biology and taxonomic classification.</title>
        <authorList>
            <person name="Goeker M."/>
        </authorList>
    </citation>
    <scope>NUCLEOTIDE SEQUENCE [LARGE SCALE GENOMIC DNA]</scope>
    <source>
        <strain evidence="2 3">DSM 5900</strain>
    </source>
</reference>
<gene>
    <name evidence="2" type="ORF">EDC65_5138</name>
</gene>
<evidence type="ECO:0000256" key="1">
    <source>
        <dbReference type="SAM" id="SignalP"/>
    </source>
</evidence>
<comment type="caution">
    <text evidence="2">The sequence shown here is derived from an EMBL/GenBank/DDBJ whole genome shotgun (WGS) entry which is preliminary data.</text>
</comment>
<accession>A0A3N1KPQ4</accession>
<keyword evidence="3" id="KW-1185">Reference proteome</keyword>
<dbReference type="PANTHER" id="PTHR39189">
    <property type="entry name" value="UPF0173 METAL-DEPENDENT HYDROLASE YTKL"/>
    <property type="match status" value="1"/>
</dbReference>
<dbReference type="SUPFAM" id="SSF56281">
    <property type="entry name" value="Metallo-hydrolase/oxidoreductase"/>
    <property type="match status" value="1"/>
</dbReference>
<sequence>MRWREWILRLLVLAGLAPAVALPAFASCGVIAGTQPFGPPRWQPVAYRPAAVAPDQVRLTFIGHASFLIETPDGATAITDYNGYNRPANLVPDIITMNNAHSTHYTDDIPPGVRHVLRGWDPGGGMAVHNVQWRDLRVFNVPTNVREYGAGTRQNGNSIFVFSAADLCIAHLSHIHHTLTDTHLRELGPIDVLLAPVDGSWTTSQEDVLTVIGQIKPRLVIPMHFIVSNVLERFLAKAAPQYPARFSNSPEVLLTRTALPRRTEILVLPGH</sequence>
<keyword evidence="1" id="KW-0732">Signal</keyword>
<dbReference type="PANTHER" id="PTHR39189:SF1">
    <property type="entry name" value="UPF0173 METAL-DEPENDENT HYDROLASE YTKL"/>
    <property type="match status" value="1"/>
</dbReference>
<dbReference type="AlphaFoldDB" id="A0A3N1KPQ4"/>
<evidence type="ECO:0000313" key="3">
    <source>
        <dbReference type="Proteomes" id="UP000278222"/>
    </source>
</evidence>
<dbReference type="InterPro" id="IPR036866">
    <property type="entry name" value="RibonucZ/Hydroxyglut_hydro"/>
</dbReference>
<name>A0A3N1KPQ4_9PROT</name>
<proteinExistence type="predicted"/>
<dbReference type="Gene3D" id="3.60.15.10">
    <property type="entry name" value="Ribonuclease Z/Hydroxyacylglutathione hydrolase-like"/>
    <property type="match status" value="1"/>
</dbReference>
<dbReference type="Proteomes" id="UP000278222">
    <property type="component" value="Unassembled WGS sequence"/>
</dbReference>
<organism evidence="2 3">
    <name type="scientific">Stella humosa</name>
    <dbReference type="NCBI Taxonomy" id="94"/>
    <lineage>
        <taxon>Bacteria</taxon>
        <taxon>Pseudomonadati</taxon>
        <taxon>Pseudomonadota</taxon>
        <taxon>Alphaproteobacteria</taxon>
        <taxon>Rhodospirillales</taxon>
        <taxon>Stellaceae</taxon>
        <taxon>Stella</taxon>
    </lineage>
</organism>
<feature type="signal peptide" evidence="1">
    <location>
        <begin position="1"/>
        <end position="26"/>
    </location>
</feature>
<evidence type="ECO:0000313" key="2">
    <source>
        <dbReference type="EMBL" id="ROP81282.1"/>
    </source>
</evidence>
<protein>
    <submittedName>
        <fullName evidence="2">L-ascorbate metabolism protein UlaG (Beta-lactamase superfamily)</fullName>
    </submittedName>
</protein>